<feature type="coiled-coil region" evidence="1">
    <location>
        <begin position="470"/>
        <end position="497"/>
    </location>
</feature>
<dbReference type="InterPro" id="IPR025378">
    <property type="entry name" value="DUF4368"/>
</dbReference>
<dbReference type="SMART" id="SM00857">
    <property type="entry name" value="Resolvase"/>
    <property type="match status" value="1"/>
</dbReference>
<dbReference type="InterPro" id="IPR011109">
    <property type="entry name" value="DNA_bind_recombinase_dom"/>
</dbReference>
<dbReference type="Pfam" id="PF07508">
    <property type="entry name" value="Recombinase"/>
    <property type="match status" value="1"/>
</dbReference>
<accession>A0AAW3GMH8</accession>
<dbReference type="GO" id="GO:0003677">
    <property type="term" value="F:DNA binding"/>
    <property type="evidence" value="ECO:0007669"/>
    <property type="project" value="InterPro"/>
</dbReference>
<dbReference type="SUPFAM" id="SSF53041">
    <property type="entry name" value="Resolvase-like"/>
    <property type="match status" value="1"/>
</dbReference>
<dbReference type="PROSITE" id="PS51736">
    <property type="entry name" value="RECOMBINASES_3"/>
    <property type="match status" value="1"/>
</dbReference>
<gene>
    <name evidence="4" type="ORF">AT55_01578</name>
</gene>
<dbReference type="PANTHER" id="PTHR30461:SF23">
    <property type="entry name" value="DNA RECOMBINASE-RELATED"/>
    <property type="match status" value="1"/>
</dbReference>
<evidence type="ECO:0000256" key="1">
    <source>
        <dbReference type="SAM" id="Coils"/>
    </source>
</evidence>
<dbReference type="InterPro" id="IPR006119">
    <property type="entry name" value="Resolv_N"/>
</dbReference>
<dbReference type="InterPro" id="IPR036162">
    <property type="entry name" value="Resolvase-like_N_sf"/>
</dbReference>
<reference evidence="4 5" key="1">
    <citation type="submission" date="2013-11" db="EMBL/GenBank/DDBJ databases">
        <authorList>
            <person name="da Piedade I."/>
            <person name="Tang M.H.E."/>
            <person name="Bojesen A.M."/>
        </authorList>
    </citation>
    <scope>NUCLEOTIDE SEQUENCE [LARGE SCALE GENOMIC DNA]</scope>
    <source>
        <strain evidence="4 5">Sz4is</strain>
    </source>
</reference>
<dbReference type="Proteomes" id="UP000032278">
    <property type="component" value="Unassembled WGS sequence"/>
</dbReference>
<sequence>MNKSTLTIEDIKTQNLDSLPDRITALYCRLSAEDANEGESNSISNQKQILSQVAIRENLPNPFFFVDDGFSGSNAQRPDFQKMMSLVETGKIQAVVVKDLSRLSRDYLLTGQLTEITFPSKNIRFISLNENLDSNKRNSQDAYLAPLVSLFNNWYSLQCSEKIKLSKHTKAKTGEKIGWIAPYGYIKNPENPKEWLVDDYASQIVKRVFKEYLSGKPIASIAGGLRKDKILTPANYKKKLGISNYRVLETDPYHWKSQMICQMIEKEEYTGATINLKTAKISYKQRGHRMRPREDWLIFPNTHEAIISQEDFEMARKMLGHKRVTPKNRWKNTAGHENLFAGIVFCENGHKLSFCPQQKNHLNLDHYKCYHYHRAGDTCSGSHYLRKETLEELVLGDLQQLISSIQFNEEELLTKLKSRFDIRESKKQDSLRKHLNKAKKRSLELDTIIQRLYEKQLLDDISDERFRKLADSYESEQAELNQKIQELQEVLINQTESEESIDKFMRTIRQYTNLEALSTQLVNELIDKIVIHQPTGRGKKRQVTIELHYRFIGEL</sequence>
<dbReference type="Gene3D" id="3.40.50.1390">
    <property type="entry name" value="Resolvase, N-terminal catalytic domain"/>
    <property type="match status" value="1"/>
</dbReference>
<dbReference type="Pfam" id="PF14287">
    <property type="entry name" value="DUF4368"/>
    <property type="match status" value="1"/>
</dbReference>
<dbReference type="Pfam" id="PF00239">
    <property type="entry name" value="Resolvase"/>
    <property type="match status" value="1"/>
</dbReference>
<evidence type="ECO:0000259" key="2">
    <source>
        <dbReference type="PROSITE" id="PS51736"/>
    </source>
</evidence>
<feature type="domain" description="Resolvase/invertase-type recombinase catalytic" evidence="2">
    <location>
        <begin position="23"/>
        <end position="174"/>
    </location>
</feature>
<evidence type="ECO:0000313" key="5">
    <source>
        <dbReference type="Proteomes" id="UP000032278"/>
    </source>
</evidence>
<organism evidence="4 5">
    <name type="scientific">Streptococcus equi subsp. zooepidemicus Sz4is</name>
    <dbReference type="NCBI Taxonomy" id="1381082"/>
    <lineage>
        <taxon>Bacteria</taxon>
        <taxon>Bacillati</taxon>
        <taxon>Bacillota</taxon>
        <taxon>Bacilli</taxon>
        <taxon>Lactobacillales</taxon>
        <taxon>Streptococcaceae</taxon>
        <taxon>Streptococcus</taxon>
    </lineage>
</organism>
<dbReference type="Pfam" id="PF13408">
    <property type="entry name" value="Zn_ribbon_recom"/>
    <property type="match status" value="1"/>
</dbReference>
<dbReference type="PROSITE" id="PS51737">
    <property type="entry name" value="RECOMBINASE_DNA_BIND"/>
    <property type="match status" value="1"/>
</dbReference>
<proteinExistence type="predicted"/>
<dbReference type="InterPro" id="IPR038109">
    <property type="entry name" value="DNA_bind_recomb_sf"/>
</dbReference>
<name>A0AAW3GMH8_STRSZ</name>
<dbReference type="InterPro" id="IPR050639">
    <property type="entry name" value="SSR_resolvase"/>
</dbReference>
<evidence type="ECO:0000313" key="4">
    <source>
        <dbReference type="EMBL" id="KIS17734.1"/>
    </source>
</evidence>
<dbReference type="InterPro" id="IPR025827">
    <property type="entry name" value="Zn_ribbon_recom_dom"/>
</dbReference>
<protein>
    <submittedName>
        <fullName evidence="4">Site-specific recombinase</fullName>
    </submittedName>
</protein>
<dbReference type="AlphaFoldDB" id="A0AAW3GMH8"/>
<evidence type="ECO:0000259" key="3">
    <source>
        <dbReference type="PROSITE" id="PS51737"/>
    </source>
</evidence>
<dbReference type="PANTHER" id="PTHR30461">
    <property type="entry name" value="DNA-INVERTASE FROM LAMBDOID PROPHAGE"/>
    <property type="match status" value="1"/>
</dbReference>
<dbReference type="Gene3D" id="3.90.1750.20">
    <property type="entry name" value="Putative Large Serine Recombinase, Chain B, Domain 2"/>
    <property type="match status" value="1"/>
</dbReference>
<dbReference type="GO" id="GO:0000150">
    <property type="term" value="F:DNA strand exchange activity"/>
    <property type="evidence" value="ECO:0007669"/>
    <property type="project" value="InterPro"/>
</dbReference>
<dbReference type="RefSeq" id="WP_021320728.1">
    <property type="nucleotide sequence ID" value="NZ_JAUE01000036.1"/>
</dbReference>
<comment type="caution">
    <text evidence="4">The sequence shown here is derived from an EMBL/GenBank/DDBJ whole genome shotgun (WGS) entry which is preliminary data.</text>
</comment>
<feature type="domain" description="Recombinase" evidence="3">
    <location>
        <begin position="182"/>
        <end position="325"/>
    </location>
</feature>
<keyword evidence="1" id="KW-0175">Coiled coil</keyword>
<dbReference type="EMBL" id="JAUE01000036">
    <property type="protein sequence ID" value="KIS17734.1"/>
    <property type="molecule type" value="Genomic_DNA"/>
</dbReference>